<dbReference type="EMBL" id="LDIR01000002">
    <property type="protein sequence ID" value="OCL91604.1"/>
    <property type="molecule type" value="Genomic_DNA"/>
</dbReference>
<feature type="transmembrane region" description="Helical" evidence="1">
    <location>
        <begin position="37"/>
        <end position="62"/>
    </location>
</feature>
<name>A0ABX2YHP7_9BACT</name>
<sequence>MEIIKRIFLNFSVFIFPLFIIFGLLQIYTGFLGIQMYWGTIVAILALIFATGRGIFILPIAIGSYYYTSEVWGWHWSLSLLYIFPGIIYLGFILLSLIVVFINDKIKK</sequence>
<evidence type="ECO:0000313" key="3">
    <source>
        <dbReference type="Proteomes" id="UP000093159"/>
    </source>
</evidence>
<evidence type="ECO:0000313" key="2">
    <source>
        <dbReference type="EMBL" id="OCL91604.1"/>
    </source>
</evidence>
<dbReference type="Proteomes" id="UP000093159">
    <property type="component" value="Unassembled WGS sequence"/>
</dbReference>
<gene>
    <name evidence="2" type="ORF">AAX28_01349</name>
</gene>
<keyword evidence="1" id="KW-0812">Transmembrane</keyword>
<evidence type="ECO:0000256" key="1">
    <source>
        <dbReference type="SAM" id="Phobius"/>
    </source>
</evidence>
<keyword evidence="1" id="KW-0472">Membrane</keyword>
<keyword evidence="1" id="KW-1133">Transmembrane helix</keyword>
<reference evidence="2 3" key="1">
    <citation type="submission" date="2015-05" db="EMBL/GenBank/DDBJ databases">
        <authorList>
            <person name="Rovetto F."/>
            <person name="Cocolin L."/>
            <person name="Illeghems K."/>
            <person name="Van Nieuwerburgh F."/>
            <person name="Houf K."/>
        </authorList>
    </citation>
    <scope>NUCLEOTIDE SEQUENCE [LARGE SCALE GENOMIC DNA]</scope>
    <source>
        <strain evidence="2 3">117434</strain>
    </source>
</reference>
<feature type="transmembrane region" description="Helical" evidence="1">
    <location>
        <begin position="82"/>
        <end position="102"/>
    </location>
</feature>
<proteinExistence type="predicted"/>
<comment type="caution">
    <text evidence="2">The sequence shown here is derived from an EMBL/GenBank/DDBJ whole genome shotgun (WGS) entry which is preliminary data.</text>
</comment>
<keyword evidence="3" id="KW-1185">Reference proteome</keyword>
<protein>
    <submittedName>
        <fullName evidence="2">Uncharacterized protein</fullName>
    </submittedName>
</protein>
<accession>A0ABX2YHP7</accession>
<feature type="transmembrane region" description="Helical" evidence="1">
    <location>
        <begin position="6"/>
        <end position="25"/>
    </location>
</feature>
<dbReference type="RefSeq" id="WP_066176106.1">
    <property type="nucleotide sequence ID" value="NZ_LCSL01000002.1"/>
</dbReference>
<organism evidence="2 3">
    <name type="scientific">Arcobacter porcinus</name>
    <dbReference type="NCBI Taxonomy" id="1935204"/>
    <lineage>
        <taxon>Bacteria</taxon>
        <taxon>Pseudomonadati</taxon>
        <taxon>Campylobacterota</taxon>
        <taxon>Epsilonproteobacteria</taxon>
        <taxon>Campylobacterales</taxon>
        <taxon>Arcobacteraceae</taxon>
        <taxon>Arcobacter</taxon>
    </lineage>
</organism>